<gene>
    <name evidence="17" type="ORF">GMOD_00010406</name>
</gene>
<sequence length="258" mass="26976">MKHVLDSLVVACQSLIPPPSNCPSSLFKMKYSLAALVAVASTATAHYTFPELVVKGTKTGQWEYVRKTANYQSNGPVTDVTSSAIRCYELSPGTPSKTYTVSAGDTVGFTAVTSVSHPGTLQFYLAQVPSGKTAATYDGSGASWFKIFSQGPSFSGGQLTWPSDGKTTVDVTLPKSLPSGEYLMRVEHIALHSAGTAGGAQFYISCAQIKVENGGSGVPGPKVAFPGAYSATDPGILINIYYPVPTSYKAPGPAVWSG</sequence>
<keyword evidence="10" id="KW-1015">Disulfide bond</keyword>
<dbReference type="GO" id="GO:0046872">
    <property type="term" value="F:metal ion binding"/>
    <property type="evidence" value="ECO:0007669"/>
    <property type="project" value="UniProtKB-KW"/>
</dbReference>
<dbReference type="InterPro" id="IPR049892">
    <property type="entry name" value="AA9"/>
</dbReference>
<comment type="subcellular location">
    <subcellularLocation>
        <location evidence="2">Secreted</location>
    </subcellularLocation>
</comment>
<keyword evidence="17" id="KW-0378">Hydrolase</keyword>
<evidence type="ECO:0000256" key="12">
    <source>
        <dbReference type="ARBA" id="ARBA00023326"/>
    </source>
</evidence>
<keyword evidence="12" id="KW-0624">Polysaccharide degradation</keyword>
<dbReference type="GO" id="GO:0030245">
    <property type="term" value="P:cellulose catabolic process"/>
    <property type="evidence" value="ECO:0007669"/>
    <property type="project" value="UniProtKB-KW"/>
</dbReference>
<name>A0A3M7M043_9PLEO</name>
<protein>
    <recommendedName>
        <fullName evidence="15">lytic cellulose monooxygenase (C4-dehydrogenating)</fullName>
        <ecNumber evidence="15">1.14.99.56</ecNumber>
    </recommendedName>
</protein>
<keyword evidence="11" id="KW-0119">Carbohydrate metabolism</keyword>
<evidence type="ECO:0000259" key="16">
    <source>
        <dbReference type="Pfam" id="PF03443"/>
    </source>
</evidence>
<evidence type="ECO:0000256" key="13">
    <source>
        <dbReference type="ARBA" id="ARBA00044502"/>
    </source>
</evidence>
<keyword evidence="4" id="KW-0479">Metal-binding</keyword>
<evidence type="ECO:0000256" key="10">
    <source>
        <dbReference type="ARBA" id="ARBA00023157"/>
    </source>
</evidence>
<keyword evidence="8" id="KW-0186">Copper</keyword>
<evidence type="ECO:0000313" key="17">
    <source>
        <dbReference type="EMBL" id="RMZ67770.1"/>
    </source>
</evidence>
<evidence type="ECO:0000256" key="7">
    <source>
        <dbReference type="ARBA" id="ARBA00023002"/>
    </source>
</evidence>
<organism evidence="17 18">
    <name type="scientific">Pyrenophora seminiperda CCB06</name>
    <dbReference type="NCBI Taxonomy" id="1302712"/>
    <lineage>
        <taxon>Eukaryota</taxon>
        <taxon>Fungi</taxon>
        <taxon>Dikarya</taxon>
        <taxon>Ascomycota</taxon>
        <taxon>Pezizomycotina</taxon>
        <taxon>Dothideomycetes</taxon>
        <taxon>Pleosporomycetidae</taxon>
        <taxon>Pleosporales</taxon>
        <taxon>Pleosporineae</taxon>
        <taxon>Pleosporaceae</taxon>
        <taxon>Pyrenophora</taxon>
    </lineage>
</organism>
<keyword evidence="3" id="KW-0964">Secreted</keyword>
<dbReference type="GO" id="GO:0004497">
    <property type="term" value="F:monooxygenase activity"/>
    <property type="evidence" value="ECO:0007669"/>
    <property type="project" value="UniProtKB-KW"/>
</dbReference>
<keyword evidence="6" id="KW-0136">Cellulose degradation</keyword>
<proteinExistence type="inferred from homology"/>
<evidence type="ECO:0000256" key="9">
    <source>
        <dbReference type="ARBA" id="ARBA00023033"/>
    </source>
</evidence>
<evidence type="ECO:0000256" key="2">
    <source>
        <dbReference type="ARBA" id="ARBA00004613"/>
    </source>
</evidence>
<evidence type="ECO:0000256" key="3">
    <source>
        <dbReference type="ARBA" id="ARBA00022525"/>
    </source>
</evidence>
<reference evidence="17 18" key="1">
    <citation type="journal article" date="2014" name="PLoS ONE">
        <title>De novo Genome Assembly of the Fungal Plant Pathogen Pyrenophora semeniperda.</title>
        <authorList>
            <person name="Soliai M.M."/>
            <person name="Meyer S.E."/>
            <person name="Udall J.A."/>
            <person name="Elzinga D.E."/>
            <person name="Hermansen R.A."/>
            <person name="Bodily P.M."/>
            <person name="Hart A.A."/>
            <person name="Coleman C.E."/>
        </authorList>
    </citation>
    <scope>NUCLEOTIDE SEQUENCE [LARGE SCALE GENOMIC DNA]</scope>
    <source>
        <strain evidence="17 18">CCB06</strain>
        <tissue evidence="17">Mycelium</tissue>
    </source>
</reference>
<evidence type="ECO:0000256" key="8">
    <source>
        <dbReference type="ARBA" id="ARBA00023008"/>
    </source>
</evidence>
<evidence type="ECO:0000256" key="15">
    <source>
        <dbReference type="ARBA" id="ARBA00047174"/>
    </source>
</evidence>
<keyword evidence="18" id="KW-1185">Reference proteome</keyword>
<accession>A0A3M7M043</accession>
<dbReference type="EC" id="1.14.99.56" evidence="15"/>
<dbReference type="PANTHER" id="PTHR33353:SF10">
    <property type="entry name" value="ENDO-BETA-1,4-GLUCANASE D"/>
    <property type="match status" value="1"/>
</dbReference>
<dbReference type="InterPro" id="IPR005103">
    <property type="entry name" value="AA9_LPMO"/>
</dbReference>
<dbReference type="Gene3D" id="2.70.50.70">
    <property type="match status" value="1"/>
</dbReference>
<evidence type="ECO:0000256" key="5">
    <source>
        <dbReference type="ARBA" id="ARBA00022729"/>
    </source>
</evidence>
<dbReference type="EMBL" id="KE747812">
    <property type="protein sequence ID" value="RMZ67770.1"/>
    <property type="molecule type" value="Genomic_DNA"/>
</dbReference>
<evidence type="ECO:0000256" key="4">
    <source>
        <dbReference type="ARBA" id="ARBA00022723"/>
    </source>
</evidence>
<dbReference type="GO" id="GO:0005576">
    <property type="term" value="C:extracellular region"/>
    <property type="evidence" value="ECO:0007669"/>
    <property type="project" value="UniProtKB-SubCell"/>
</dbReference>
<feature type="domain" description="Auxiliary Activity family 9 catalytic" evidence="16">
    <location>
        <begin position="46"/>
        <end position="248"/>
    </location>
</feature>
<comment type="similarity">
    <text evidence="13">Belongs to the polysaccharide monooxygenase AA9 family.</text>
</comment>
<keyword evidence="7" id="KW-0560">Oxidoreductase</keyword>
<evidence type="ECO:0000256" key="14">
    <source>
        <dbReference type="ARBA" id="ARBA00045077"/>
    </source>
</evidence>
<evidence type="ECO:0000256" key="6">
    <source>
        <dbReference type="ARBA" id="ARBA00023001"/>
    </source>
</evidence>
<dbReference type="PANTHER" id="PTHR33353">
    <property type="entry name" value="PUTATIVE (AFU_ORTHOLOGUE AFUA_1G12560)-RELATED"/>
    <property type="match status" value="1"/>
</dbReference>
<comment type="catalytic activity">
    <reaction evidence="14">
        <text>[(1-&gt;4)-beta-D-glucosyl]n+m + reduced acceptor + O2 = 4-dehydro-beta-D-glucosyl-[(1-&gt;4)-beta-D-glucosyl]n-1 + [(1-&gt;4)-beta-D-glucosyl]m + acceptor + H2O.</text>
        <dbReference type="EC" id="1.14.99.56"/>
    </reaction>
</comment>
<evidence type="ECO:0000256" key="11">
    <source>
        <dbReference type="ARBA" id="ARBA00023277"/>
    </source>
</evidence>
<comment type="cofactor">
    <cofactor evidence="1">
        <name>Cu(2+)</name>
        <dbReference type="ChEBI" id="CHEBI:29036"/>
    </cofactor>
</comment>
<evidence type="ECO:0000256" key="1">
    <source>
        <dbReference type="ARBA" id="ARBA00001973"/>
    </source>
</evidence>
<dbReference type="AlphaFoldDB" id="A0A3M7M043"/>
<dbReference type="OrthoDB" id="5271017at2759"/>
<keyword evidence="9" id="KW-0503">Monooxygenase</keyword>
<evidence type="ECO:0000313" key="18">
    <source>
        <dbReference type="Proteomes" id="UP000265663"/>
    </source>
</evidence>
<dbReference type="Proteomes" id="UP000265663">
    <property type="component" value="Unassembled WGS sequence"/>
</dbReference>
<dbReference type="Pfam" id="PF03443">
    <property type="entry name" value="AA9"/>
    <property type="match status" value="1"/>
</dbReference>
<dbReference type="GO" id="GO:0016787">
    <property type="term" value="F:hydrolase activity"/>
    <property type="evidence" value="ECO:0007669"/>
    <property type="project" value="UniProtKB-KW"/>
</dbReference>
<keyword evidence="5" id="KW-0732">Signal</keyword>
<dbReference type="CDD" id="cd21175">
    <property type="entry name" value="LPMO_AA9"/>
    <property type="match status" value="1"/>
</dbReference>